<protein>
    <recommendedName>
        <fullName evidence="3">Phage protein</fullName>
    </recommendedName>
</protein>
<evidence type="ECO:0000313" key="1">
    <source>
        <dbReference type="EMBL" id="KXA22135.1"/>
    </source>
</evidence>
<dbReference type="EMBL" id="LRPY01000099">
    <property type="protein sequence ID" value="KXA22135.1"/>
    <property type="molecule type" value="Genomic_DNA"/>
</dbReference>
<evidence type="ECO:0008006" key="3">
    <source>
        <dbReference type="Google" id="ProtNLM"/>
    </source>
</evidence>
<dbReference type="PATRIC" id="fig|851.8.peg.1019"/>
<name>A0A133P0Q7_FUSNU</name>
<gene>
    <name evidence="1" type="ORF">HMPREF3221_01015</name>
</gene>
<accession>A0A133P0Q7</accession>
<dbReference type="Proteomes" id="UP000070401">
    <property type="component" value="Unassembled WGS sequence"/>
</dbReference>
<keyword evidence="2" id="KW-1185">Reference proteome</keyword>
<evidence type="ECO:0000313" key="2">
    <source>
        <dbReference type="Proteomes" id="UP000070401"/>
    </source>
</evidence>
<dbReference type="RefSeq" id="WP_060798339.1">
    <property type="nucleotide sequence ID" value="NZ_KQ956688.1"/>
</dbReference>
<sequence length="70" mass="8194">MRLRKETIFATLNNAVKDLSDPNNAIYKKKEIIDEINFLTKEYEKILCCGEDIALKKVDVIDYLTEKQEN</sequence>
<dbReference type="AlphaFoldDB" id="A0A133P0Q7"/>
<organism evidence="1 2">
    <name type="scientific">Fusobacterium nucleatum</name>
    <dbReference type="NCBI Taxonomy" id="851"/>
    <lineage>
        <taxon>Bacteria</taxon>
        <taxon>Fusobacteriati</taxon>
        <taxon>Fusobacteriota</taxon>
        <taxon>Fusobacteriia</taxon>
        <taxon>Fusobacteriales</taxon>
        <taxon>Fusobacteriaceae</taxon>
        <taxon>Fusobacterium</taxon>
    </lineage>
</organism>
<reference evidence="2" key="1">
    <citation type="submission" date="2016-01" db="EMBL/GenBank/DDBJ databases">
        <authorList>
            <person name="Mitreva M."/>
            <person name="Pepin K.H."/>
            <person name="Mihindukulasuriya K.A."/>
            <person name="Fulton R."/>
            <person name="Fronick C."/>
            <person name="O'Laughlin M."/>
            <person name="Miner T."/>
            <person name="Herter B."/>
            <person name="Rosa B.A."/>
            <person name="Cordes M."/>
            <person name="Tomlinson C."/>
            <person name="Wollam A."/>
            <person name="Palsikar V.B."/>
            <person name="Mardis E.R."/>
            <person name="Wilson R.K."/>
        </authorList>
    </citation>
    <scope>NUCLEOTIDE SEQUENCE [LARGE SCALE GENOMIC DNA]</scope>
    <source>
        <strain evidence="2">MJR7757B</strain>
    </source>
</reference>
<comment type="caution">
    <text evidence="1">The sequence shown here is derived from an EMBL/GenBank/DDBJ whole genome shotgun (WGS) entry which is preliminary data.</text>
</comment>
<proteinExistence type="predicted"/>